<gene>
    <name evidence="2" type="ORF">Mgra_00010242</name>
</gene>
<keyword evidence="1" id="KW-1133">Transmembrane helix</keyword>
<dbReference type="EMBL" id="JABEBT010000245">
    <property type="protein sequence ID" value="KAF7623452.1"/>
    <property type="molecule type" value="Genomic_DNA"/>
</dbReference>
<evidence type="ECO:0000313" key="2">
    <source>
        <dbReference type="EMBL" id="KAF7623452.1"/>
    </source>
</evidence>
<evidence type="ECO:0000256" key="1">
    <source>
        <dbReference type="SAM" id="Phobius"/>
    </source>
</evidence>
<comment type="caution">
    <text evidence="2">The sequence shown here is derived from an EMBL/GenBank/DDBJ whole genome shotgun (WGS) entry which is preliminary data.</text>
</comment>
<evidence type="ECO:0000313" key="3">
    <source>
        <dbReference type="Proteomes" id="UP000605970"/>
    </source>
</evidence>
<protein>
    <submittedName>
        <fullName evidence="2">Uncharacterized protein</fullName>
    </submittedName>
</protein>
<accession>A0A8S9ZD04</accession>
<keyword evidence="3" id="KW-1185">Reference proteome</keyword>
<dbReference type="Proteomes" id="UP000605970">
    <property type="component" value="Unassembled WGS sequence"/>
</dbReference>
<keyword evidence="1" id="KW-0472">Membrane</keyword>
<organism evidence="2 3">
    <name type="scientific">Meloidogyne graminicola</name>
    <dbReference type="NCBI Taxonomy" id="189291"/>
    <lineage>
        <taxon>Eukaryota</taxon>
        <taxon>Metazoa</taxon>
        <taxon>Ecdysozoa</taxon>
        <taxon>Nematoda</taxon>
        <taxon>Chromadorea</taxon>
        <taxon>Rhabditida</taxon>
        <taxon>Tylenchina</taxon>
        <taxon>Tylenchomorpha</taxon>
        <taxon>Tylenchoidea</taxon>
        <taxon>Meloidogynidae</taxon>
        <taxon>Meloidogyninae</taxon>
        <taxon>Meloidogyne</taxon>
    </lineage>
</organism>
<dbReference type="InterPro" id="IPR052501">
    <property type="entry name" value="Alpha-1-2_FucT"/>
</dbReference>
<dbReference type="AlphaFoldDB" id="A0A8S9ZD04"/>
<keyword evidence="1" id="KW-0812">Transmembrane</keyword>
<reference evidence="2" key="1">
    <citation type="journal article" date="2020" name="Ecol. Evol.">
        <title>Genome structure and content of the rice root-knot nematode (Meloidogyne graminicola).</title>
        <authorList>
            <person name="Phan N.T."/>
            <person name="Danchin E.G.J."/>
            <person name="Klopp C."/>
            <person name="Perfus-Barbeoch L."/>
            <person name="Kozlowski D.K."/>
            <person name="Koutsovoulos G.D."/>
            <person name="Lopez-Roques C."/>
            <person name="Bouchez O."/>
            <person name="Zahm M."/>
            <person name="Besnard G."/>
            <person name="Bellafiore S."/>
        </authorList>
    </citation>
    <scope>NUCLEOTIDE SEQUENCE</scope>
    <source>
        <strain evidence="2">VN-18</strain>
    </source>
</reference>
<proteinExistence type="predicted"/>
<name>A0A8S9ZD04_9BILA</name>
<dbReference type="PANTHER" id="PTHR22898">
    <property type="entry name" value="UNCHARACTERIZED GLYCOSOL TRANSFERASE-RELATED"/>
    <property type="match status" value="1"/>
</dbReference>
<sequence>MNLRKILLFTITFLILAFIGQYIYIEKYFLNSIEYEHTKKNITLIRRTNISTTSPLFFQKIDQNTKYLLMQLPAKWSGSCGGLANQLWRLAVLYSIGKSLNRAPGILNSSTWTCDKLNAPNEVPNTFPNLYSSIPLMKPDLLNSTMDDLFKDNCCKYQNVTDIYGKIEEKYLIIYPPPQSPIYLQNNKEQIKQLFQFSKNINIQIVTYINQLFQNDITSHKFCVHTRLGDFGTTKWPMHKRTDKNFTEAAIKFVITYLKVENHKILNYSIVLLGEDKSFL</sequence>
<dbReference type="PANTHER" id="PTHR22898:SF3">
    <property type="entry name" value="ALPHA-1,2-FUCOSYLTRANSFERASE-RELATED"/>
    <property type="match status" value="1"/>
</dbReference>
<feature type="transmembrane region" description="Helical" evidence="1">
    <location>
        <begin position="6"/>
        <end position="25"/>
    </location>
</feature>